<dbReference type="InterPro" id="IPR039430">
    <property type="entry name" value="Thymidylate_kin-like_dom"/>
</dbReference>
<evidence type="ECO:0000313" key="14">
    <source>
        <dbReference type="EMBL" id="BET26057.1"/>
    </source>
</evidence>
<keyword evidence="6 12" id="KW-0547">Nucleotide-binding</keyword>
<dbReference type="InterPro" id="IPR027417">
    <property type="entry name" value="P-loop_NTPase"/>
</dbReference>
<keyword evidence="15" id="KW-1185">Reference proteome</keyword>
<accession>A0AA86IYT1</accession>
<organism evidence="14 15">
    <name type="scientific">Limnobacter thiooxidans</name>
    <dbReference type="NCBI Taxonomy" id="131080"/>
    <lineage>
        <taxon>Bacteria</taxon>
        <taxon>Pseudomonadati</taxon>
        <taxon>Pseudomonadota</taxon>
        <taxon>Betaproteobacteria</taxon>
        <taxon>Burkholderiales</taxon>
        <taxon>Burkholderiaceae</taxon>
        <taxon>Limnobacter</taxon>
    </lineage>
</organism>
<keyword evidence="4 12" id="KW-0808">Transferase</keyword>
<evidence type="ECO:0000256" key="11">
    <source>
        <dbReference type="ARBA" id="ARBA00057735"/>
    </source>
</evidence>
<proteinExistence type="inferred from homology"/>
<dbReference type="CDD" id="cd01672">
    <property type="entry name" value="TMPK"/>
    <property type="match status" value="1"/>
</dbReference>
<dbReference type="EC" id="2.7.4.9" evidence="2 12"/>
<dbReference type="GO" id="GO:0006233">
    <property type="term" value="P:dTDP biosynthetic process"/>
    <property type="evidence" value="ECO:0007669"/>
    <property type="project" value="InterPro"/>
</dbReference>
<evidence type="ECO:0000256" key="4">
    <source>
        <dbReference type="ARBA" id="ARBA00022679"/>
    </source>
</evidence>
<dbReference type="PANTHER" id="PTHR10344:SF4">
    <property type="entry name" value="UMP-CMP KINASE 2, MITOCHONDRIAL"/>
    <property type="match status" value="1"/>
</dbReference>
<name>A0AA86IYT1_9BURK</name>
<dbReference type="GO" id="GO:0005829">
    <property type="term" value="C:cytosol"/>
    <property type="evidence" value="ECO:0007669"/>
    <property type="project" value="TreeGrafter"/>
</dbReference>
<evidence type="ECO:0000256" key="8">
    <source>
        <dbReference type="ARBA" id="ARBA00022840"/>
    </source>
</evidence>
<dbReference type="EMBL" id="AP028947">
    <property type="protein sequence ID" value="BET26057.1"/>
    <property type="molecule type" value="Genomic_DNA"/>
</dbReference>
<dbReference type="KEGG" id="lto:RGQ30_15580"/>
<comment type="function">
    <text evidence="11 12">Phosphorylation of dTMP to form dTDP in both de novo and salvage pathways of dTTP synthesis.</text>
</comment>
<gene>
    <name evidence="12 14" type="primary">tmk</name>
    <name evidence="14" type="ORF">RGQ30_15580</name>
</gene>
<dbReference type="PANTHER" id="PTHR10344">
    <property type="entry name" value="THYMIDYLATE KINASE"/>
    <property type="match status" value="1"/>
</dbReference>
<dbReference type="PROSITE" id="PS01331">
    <property type="entry name" value="THYMIDYLATE_KINASE"/>
    <property type="match status" value="1"/>
</dbReference>
<dbReference type="GO" id="GO:0006227">
    <property type="term" value="P:dUDP biosynthetic process"/>
    <property type="evidence" value="ECO:0007669"/>
    <property type="project" value="TreeGrafter"/>
</dbReference>
<evidence type="ECO:0000256" key="6">
    <source>
        <dbReference type="ARBA" id="ARBA00022741"/>
    </source>
</evidence>
<dbReference type="NCBIfam" id="TIGR00041">
    <property type="entry name" value="DTMP_kinase"/>
    <property type="match status" value="1"/>
</dbReference>
<dbReference type="GO" id="GO:0005524">
    <property type="term" value="F:ATP binding"/>
    <property type="evidence" value="ECO:0007669"/>
    <property type="project" value="UniProtKB-UniRule"/>
</dbReference>
<dbReference type="InterPro" id="IPR018095">
    <property type="entry name" value="Thymidylate_kin_CS"/>
</dbReference>
<reference evidence="14 15" key="1">
    <citation type="submission" date="2023-10" db="EMBL/GenBank/DDBJ databases">
        <title>Complete Genome Sequence of Limnobacter thiooxidans CS-K2T, Isolated from freshwater lake sediments in Bavaria, Germany.</title>
        <authorList>
            <person name="Naruki M."/>
            <person name="Watanabe A."/>
            <person name="Warashina T."/>
            <person name="Morita T."/>
            <person name="Arakawa K."/>
        </authorList>
    </citation>
    <scope>NUCLEOTIDE SEQUENCE [LARGE SCALE GENOMIC DNA]</scope>
    <source>
        <strain evidence="14 15">CS-K2</strain>
    </source>
</reference>
<dbReference type="Pfam" id="PF02223">
    <property type="entry name" value="Thymidylate_kin"/>
    <property type="match status" value="1"/>
</dbReference>
<dbReference type="GO" id="GO:0006235">
    <property type="term" value="P:dTTP biosynthetic process"/>
    <property type="evidence" value="ECO:0007669"/>
    <property type="project" value="UniProtKB-UniRule"/>
</dbReference>
<comment type="catalytic activity">
    <reaction evidence="10 12">
        <text>dTMP + ATP = dTDP + ADP</text>
        <dbReference type="Rhea" id="RHEA:13517"/>
        <dbReference type="ChEBI" id="CHEBI:30616"/>
        <dbReference type="ChEBI" id="CHEBI:58369"/>
        <dbReference type="ChEBI" id="CHEBI:63528"/>
        <dbReference type="ChEBI" id="CHEBI:456216"/>
        <dbReference type="EC" id="2.7.4.9"/>
    </reaction>
</comment>
<evidence type="ECO:0000259" key="13">
    <source>
        <dbReference type="Pfam" id="PF02223"/>
    </source>
</evidence>
<dbReference type="InterPro" id="IPR018094">
    <property type="entry name" value="Thymidylate_kinase"/>
</dbReference>
<keyword evidence="8 12" id="KW-0067">ATP-binding</keyword>
<dbReference type="GO" id="GO:0004798">
    <property type="term" value="F:dTMP kinase activity"/>
    <property type="evidence" value="ECO:0007669"/>
    <property type="project" value="UniProtKB-UniRule"/>
</dbReference>
<feature type="binding site" evidence="12">
    <location>
        <begin position="31"/>
        <end position="38"/>
    </location>
    <ligand>
        <name>ATP</name>
        <dbReference type="ChEBI" id="CHEBI:30616"/>
    </ligand>
</feature>
<evidence type="ECO:0000256" key="2">
    <source>
        <dbReference type="ARBA" id="ARBA00012980"/>
    </source>
</evidence>
<evidence type="ECO:0000256" key="10">
    <source>
        <dbReference type="ARBA" id="ARBA00048743"/>
    </source>
</evidence>
<evidence type="ECO:0000256" key="7">
    <source>
        <dbReference type="ARBA" id="ARBA00022777"/>
    </source>
</evidence>
<evidence type="ECO:0000256" key="3">
    <source>
        <dbReference type="ARBA" id="ARBA00017144"/>
    </source>
</evidence>
<comment type="similarity">
    <text evidence="1 12">Belongs to the thymidylate kinase family.</text>
</comment>
<protein>
    <recommendedName>
        <fullName evidence="3 12">Thymidylate kinase</fullName>
        <ecNumber evidence="2 12">2.7.4.9</ecNumber>
    </recommendedName>
    <alternativeName>
        <fullName evidence="9 12">dTMP kinase</fullName>
    </alternativeName>
</protein>
<feature type="domain" description="Thymidylate kinase-like" evidence="13">
    <location>
        <begin position="29"/>
        <end position="214"/>
    </location>
</feature>
<evidence type="ECO:0000256" key="9">
    <source>
        <dbReference type="ARBA" id="ARBA00029962"/>
    </source>
</evidence>
<dbReference type="FunFam" id="3.40.50.300:FF:000225">
    <property type="entry name" value="Thymidylate kinase"/>
    <property type="match status" value="1"/>
</dbReference>
<evidence type="ECO:0000313" key="15">
    <source>
        <dbReference type="Proteomes" id="UP001329151"/>
    </source>
</evidence>
<dbReference type="AlphaFoldDB" id="A0AA86IYT1"/>
<evidence type="ECO:0000256" key="1">
    <source>
        <dbReference type="ARBA" id="ARBA00009776"/>
    </source>
</evidence>
<dbReference type="Gene3D" id="3.40.50.300">
    <property type="entry name" value="P-loop containing nucleotide triphosphate hydrolases"/>
    <property type="match status" value="1"/>
</dbReference>
<dbReference type="Proteomes" id="UP001329151">
    <property type="component" value="Chromosome"/>
</dbReference>
<keyword evidence="5 12" id="KW-0545">Nucleotide biosynthesis</keyword>
<dbReference type="SUPFAM" id="SSF52540">
    <property type="entry name" value="P-loop containing nucleoside triphosphate hydrolases"/>
    <property type="match status" value="1"/>
</dbReference>
<keyword evidence="7 12" id="KW-0418">Kinase</keyword>
<sequence>MSTTTLFANINLDDDSFMNKRKQGYLISFEGVDGAGKSSHIARVKTHLEQLGYECLQTREPGGTPVGESIRDLVLHHDMDINTELLLMYAARRQHMVQTIQPALDRGVWVITDRFEDSSFAYQAGAGGASWEACQQLSKWALNGFEPTLTFLFDLPIAVSQARIQGRAGDGDKFEAKPGNYFEAVRAGFIKRAQLNPRRIRVIDAQPSEAEVGEAVLLELDKFMRTHLNLGLA</sequence>
<dbReference type="HAMAP" id="MF_00165">
    <property type="entry name" value="Thymidylate_kinase"/>
    <property type="match status" value="1"/>
</dbReference>
<evidence type="ECO:0000256" key="12">
    <source>
        <dbReference type="HAMAP-Rule" id="MF_00165"/>
    </source>
</evidence>
<evidence type="ECO:0000256" key="5">
    <source>
        <dbReference type="ARBA" id="ARBA00022727"/>
    </source>
</evidence>